<feature type="domain" description="Peptidase M1 membrane alanine aminopeptidase" evidence="12">
    <location>
        <begin position="272"/>
        <end position="476"/>
    </location>
</feature>
<dbReference type="InterPro" id="IPR045357">
    <property type="entry name" value="Aminopeptidase_N-like_N"/>
</dbReference>
<dbReference type="Pfam" id="PF17900">
    <property type="entry name" value="Peptidase_M1_N"/>
    <property type="match status" value="1"/>
</dbReference>
<evidence type="ECO:0000259" key="13">
    <source>
        <dbReference type="Pfam" id="PF17900"/>
    </source>
</evidence>
<keyword evidence="7 11" id="KW-0482">Metalloprotease</keyword>
<feature type="binding site" evidence="9">
    <location>
        <position position="346"/>
    </location>
    <ligand>
        <name>Zn(2+)</name>
        <dbReference type="ChEBI" id="CHEBI:29105"/>
        <note>catalytic</note>
    </ligand>
</feature>
<dbReference type="CDD" id="cd09601">
    <property type="entry name" value="M1_APN-Q_like"/>
    <property type="match status" value="1"/>
</dbReference>
<dbReference type="Gene3D" id="2.60.40.1730">
    <property type="entry name" value="tricorn interacting facor f3 domain"/>
    <property type="match status" value="1"/>
</dbReference>
<dbReference type="InterPro" id="IPR050344">
    <property type="entry name" value="Peptidase_M1_aminopeptidases"/>
</dbReference>
<dbReference type="SUPFAM" id="SSF63737">
    <property type="entry name" value="Leukotriene A4 hydrolase N-terminal domain"/>
    <property type="match status" value="1"/>
</dbReference>
<evidence type="ECO:0000313" key="14">
    <source>
        <dbReference type="EMBL" id="CAD7232735.1"/>
    </source>
</evidence>
<keyword evidence="5 11" id="KW-0378">Hydrolase</keyword>
<dbReference type="InterPro" id="IPR042097">
    <property type="entry name" value="Aminopeptidase_N-like_N_sf"/>
</dbReference>
<dbReference type="GO" id="GO:0005615">
    <property type="term" value="C:extracellular space"/>
    <property type="evidence" value="ECO:0007669"/>
    <property type="project" value="TreeGrafter"/>
</dbReference>
<dbReference type="PANTHER" id="PTHR11533">
    <property type="entry name" value="PROTEASE M1 ZINC METALLOPROTEASE"/>
    <property type="match status" value="1"/>
</dbReference>
<comment type="similarity">
    <text evidence="2 11">Belongs to the peptidase M1 family.</text>
</comment>
<feature type="site" description="Transition state stabilizer" evidence="10">
    <location>
        <position position="428"/>
    </location>
</feature>
<name>A0A7R8WPR8_9CRUS</name>
<evidence type="ECO:0000256" key="8">
    <source>
        <dbReference type="PIRSR" id="PIRSR634016-1"/>
    </source>
</evidence>
<dbReference type="GO" id="GO:0043171">
    <property type="term" value="P:peptide catabolic process"/>
    <property type="evidence" value="ECO:0007669"/>
    <property type="project" value="TreeGrafter"/>
</dbReference>
<proteinExistence type="inferred from homology"/>
<keyword evidence="3 11" id="KW-0645">Protease</keyword>
<dbReference type="GO" id="GO:0006508">
    <property type="term" value="P:proteolysis"/>
    <property type="evidence" value="ECO:0007669"/>
    <property type="project" value="UniProtKB-KW"/>
</dbReference>
<comment type="subcellular location">
    <subcellularLocation>
        <location evidence="1">Cell membrane</location>
        <topology evidence="1">Lipid-anchor</topology>
        <topology evidence="1">GPI-anchor</topology>
    </subcellularLocation>
</comment>
<evidence type="ECO:0000256" key="10">
    <source>
        <dbReference type="PIRSR" id="PIRSR634016-4"/>
    </source>
</evidence>
<dbReference type="OrthoDB" id="510539at2759"/>
<dbReference type="InterPro" id="IPR027268">
    <property type="entry name" value="Peptidase_M4/M1_CTD_sf"/>
</dbReference>
<evidence type="ECO:0000256" key="9">
    <source>
        <dbReference type="PIRSR" id="PIRSR634016-3"/>
    </source>
</evidence>
<dbReference type="GO" id="GO:0008270">
    <property type="term" value="F:zinc ion binding"/>
    <property type="evidence" value="ECO:0007669"/>
    <property type="project" value="UniProtKB-UniRule"/>
</dbReference>
<sequence length="736" mass="84729">MNIRVSACISIFVFCLSCSTAIEDDLLLNYKRLPNRGIIPLSYDVRLLPWMETRNWLAEGECLIDIFVLEATRNVTLHSAFDVSNMNVKVLNNGLEIPILRLNYDEASDQLSILLEEELFSNNVYQLAFTYDFIIPEDADNNSTGFYVANGVFWREQEEDGTIFYTIATQFEDIGARKAFPCFDEPQLKANFRFTIGHREEYTPLFNTPETLSTPIENEPNWLWTTFEYTQTMSTYLVAFTISIVEKETRPSVVPFSVYAPASLLSEATLALEAGAHVLQSLGQFWLNFPYPFPKMDLIAVPRHPAGAMENWGLIQFTDELFYHGPDQPVSHEKLVIEITAHELAHQWFGNLVTLEWWSQFWLNEAFTTFYSFYGAESYDNILGKFLQRLHTIGTIQGYESDVLSTSLPITADTFDEALVFPNTNIIYRKGAALHNMMLGFLGQAYYLGMRSYVRTYAYRNARNQDFLETMQEAIDAMGTSLPATFEEIMNGFLFQPGVPVVSVVRDQSTVTVRQKRFLLDGPDDGTRYMLPFKYKTSSSEESSLEWLLEDEAQLEVDFSSEDDWLLINPDHESYMIVQYDPNEYQRIFAQLESNHFVFNAVQRATIFYDLSFVIEGGLLEPDVALPILETSYLEQELDEIAWFGILRLHRVLMQIEIPDYEEVFLSKAQVALDRAIELSNNNPPHPNFYDVVIELLETLLESKNNFQTFLESPAWTNAIGRPKDSIFQRRMSQIL</sequence>
<dbReference type="EC" id="3.4.11.-" evidence="11"/>
<gene>
    <name evidence="14" type="ORF">CTOB1V02_LOCUS10565</name>
</gene>
<dbReference type="InterPro" id="IPR014782">
    <property type="entry name" value="Peptidase_M1_dom"/>
</dbReference>
<dbReference type="InterPro" id="IPR034016">
    <property type="entry name" value="M1_APN-typ"/>
</dbReference>
<evidence type="ECO:0000259" key="12">
    <source>
        <dbReference type="Pfam" id="PF01433"/>
    </source>
</evidence>
<dbReference type="GO" id="GO:0070006">
    <property type="term" value="F:metalloaminopeptidase activity"/>
    <property type="evidence" value="ECO:0007669"/>
    <property type="project" value="TreeGrafter"/>
</dbReference>
<keyword evidence="11" id="KW-0031">Aminopeptidase</keyword>
<keyword evidence="6 9" id="KW-0862">Zinc</keyword>
<dbReference type="EMBL" id="OB665061">
    <property type="protein sequence ID" value="CAD7232735.1"/>
    <property type="molecule type" value="Genomic_DNA"/>
</dbReference>
<dbReference type="PRINTS" id="PR00756">
    <property type="entry name" value="ALADIPTASE"/>
</dbReference>
<evidence type="ECO:0000256" key="5">
    <source>
        <dbReference type="ARBA" id="ARBA00022801"/>
    </source>
</evidence>
<feature type="binding site" evidence="9">
    <location>
        <position position="342"/>
    </location>
    <ligand>
        <name>Zn(2+)</name>
        <dbReference type="ChEBI" id="CHEBI:29105"/>
        <note>catalytic</note>
    </ligand>
</feature>
<feature type="domain" description="Aminopeptidase N-like N-terminal" evidence="13">
    <location>
        <begin position="40"/>
        <end position="237"/>
    </location>
</feature>
<dbReference type="Gene3D" id="2.60.40.1910">
    <property type="match status" value="1"/>
</dbReference>
<dbReference type="GO" id="GO:0042277">
    <property type="term" value="F:peptide binding"/>
    <property type="evidence" value="ECO:0007669"/>
    <property type="project" value="TreeGrafter"/>
</dbReference>
<dbReference type="AlphaFoldDB" id="A0A7R8WPR8"/>
<dbReference type="GO" id="GO:0005886">
    <property type="term" value="C:plasma membrane"/>
    <property type="evidence" value="ECO:0007669"/>
    <property type="project" value="UniProtKB-SubCell"/>
</dbReference>
<evidence type="ECO:0000256" key="6">
    <source>
        <dbReference type="ARBA" id="ARBA00022833"/>
    </source>
</evidence>
<dbReference type="PANTHER" id="PTHR11533:SF21">
    <property type="entry name" value="AMINOPEPTIDASE"/>
    <property type="match status" value="1"/>
</dbReference>
<comment type="cofactor">
    <cofactor evidence="9 11">
        <name>Zn(2+)</name>
        <dbReference type="ChEBI" id="CHEBI:29105"/>
    </cofactor>
    <text evidence="9 11">Binds 1 zinc ion per subunit.</text>
</comment>
<organism evidence="14">
    <name type="scientific">Cyprideis torosa</name>
    <dbReference type="NCBI Taxonomy" id="163714"/>
    <lineage>
        <taxon>Eukaryota</taxon>
        <taxon>Metazoa</taxon>
        <taxon>Ecdysozoa</taxon>
        <taxon>Arthropoda</taxon>
        <taxon>Crustacea</taxon>
        <taxon>Oligostraca</taxon>
        <taxon>Ostracoda</taxon>
        <taxon>Podocopa</taxon>
        <taxon>Podocopida</taxon>
        <taxon>Cytherocopina</taxon>
        <taxon>Cytheroidea</taxon>
        <taxon>Cytherideidae</taxon>
        <taxon>Cyprideis</taxon>
    </lineage>
</organism>
<reference evidence="14" key="1">
    <citation type="submission" date="2020-11" db="EMBL/GenBank/DDBJ databases">
        <authorList>
            <person name="Tran Van P."/>
        </authorList>
    </citation>
    <scope>NUCLEOTIDE SEQUENCE</scope>
</reference>
<dbReference type="Gene3D" id="1.10.3480.20">
    <property type="match status" value="1"/>
</dbReference>
<evidence type="ECO:0000256" key="2">
    <source>
        <dbReference type="ARBA" id="ARBA00010136"/>
    </source>
</evidence>
<evidence type="ECO:0000256" key="1">
    <source>
        <dbReference type="ARBA" id="ARBA00004609"/>
    </source>
</evidence>
<evidence type="ECO:0000256" key="4">
    <source>
        <dbReference type="ARBA" id="ARBA00022723"/>
    </source>
</evidence>
<protein>
    <recommendedName>
        <fullName evidence="11">Aminopeptidase</fullName>
        <ecNumber evidence="11">3.4.11.-</ecNumber>
    </recommendedName>
</protein>
<dbReference type="GO" id="GO:0005737">
    <property type="term" value="C:cytoplasm"/>
    <property type="evidence" value="ECO:0007669"/>
    <property type="project" value="TreeGrafter"/>
</dbReference>
<evidence type="ECO:0000256" key="11">
    <source>
        <dbReference type="RuleBase" id="RU364040"/>
    </source>
</evidence>
<evidence type="ECO:0000256" key="7">
    <source>
        <dbReference type="ARBA" id="ARBA00023049"/>
    </source>
</evidence>
<dbReference type="InterPro" id="IPR001930">
    <property type="entry name" value="Peptidase_M1"/>
</dbReference>
<dbReference type="SUPFAM" id="SSF55486">
    <property type="entry name" value="Metalloproteases ('zincins'), catalytic domain"/>
    <property type="match status" value="1"/>
</dbReference>
<feature type="binding site" evidence="9">
    <location>
        <position position="365"/>
    </location>
    <ligand>
        <name>Zn(2+)</name>
        <dbReference type="ChEBI" id="CHEBI:29105"/>
        <note>catalytic</note>
    </ligand>
</feature>
<keyword evidence="4 9" id="KW-0479">Metal-binding</keyword>
<evidence type="ECO:0000256" key="3">
    <source>
        <dbReference type="ARBA" id="ARBA00022670"/>
    </source>
</evidence>
<dbReference type="Pfam" id="PF01433">
    <property type="entry name" value="Peptidase_M1"/>
    <property type="match status" value="1"/>
</dbReference>
<accession>A0A7R8WPR8</accession>
<feature type="active site" description="Proton acceptor" evidence="8">
    <location>
        <position position="343"/>
    </location>
</feature>
<dbReference type="Gene3D" id="1.10.390.10">
    <property type="entry name" value="Neutral Protease Domain 2"/>
    <property type="match status" value="1"/>
</dbReference>